<dbReference type="EMBL" id="BAUL01000299">
    <property type="protein sequence ID" value="GAD99472.1"/>
    <property type="molecule type" value="Genomic_DNA"/>
</dbReference>
<proteinExistence type="predicted"/>
<keyword evidence="2" id="KW-1185">Reference proteome</keyword>
<reference evidence="2" key="1">
    <citation type="journal article" date="2014" name="Genome Announc.">
        <title>Draft genome sequence of the formaldehyde-resistant fungus Byssochlamys spectabilis No. 5 (anamorph Paecilomyces variotii No. 5) (NBRC109023).</title>
        <authorList>
            <person name="Oka T."/>
            <person name="Ekino K."/>
            <person name="Fukuda K."/>
            <person name="Nomura Y."/>
        </authorList>
    </citation>
    <scope>NUCLEOTIDE SEQUENCE [LARGE SCALE GENOMIC DNA]</scope>
    <source>
        <strain evidence="2">No. 5 / NBRC 109023</strain>
    </source>
</reference>
<dbReference type="HOGENOM" id="CLU_1294219_0_0_1"/>
<accession>V5GEU4</accession>
<dbReference type="AlphaFoldDB" id="V5GEU4"/>
<sequence length="213" mass="24538">MDNQNRCFEVRSHLPTSSGLEVFSGPFSSFELRRSAGEGDRFAISSSESAILCRFSVGTDTEEVLRRLRAAGAYLSMDRRLFLSVSLLGVRLRLRERSRRGLALTVRVRPRLRLLLLLRLGLRRLRSRDRSLLRLKRRASGDLRRFPTSRLPLPPGPRELDRERATDLVRDPDLDLDTDERFLRRLSLGGGDLETLREVVDRSLLRSRLGERE</sequence>
<evidence type="ECO:0000313" key="1">
    <source>
        <dbReference type="EMBL" id="GAD99472.1"/>
    </source>
</evidence>
<comment type="caution">
    <text evidence="1">The sequence shown here is derived from an EMBL/GenBank/DDBJ whole genome shotgun (WGS) entry which is preliminary data.</text>
</comment>
<dbReference type="InParanoid" id="V5GEU4"/>
<evidence type="ECO:0000313" key="2">
    <source>
        <dbReference type="Proteomes" id="UP000018001"/>
    </source>
</evidence>
<organism evidence="1 2">
    <name type="scientific">Byssochlamys spectabilis (strain No. 5 / NBRC 109023)</name>
    <name type="common">Paecilomyces variotii</name>
    <dbReference type="NCBI Taxonomy" id="1356009"/>
    <lineage>
        <taxon>Eukaryota</taxon>
        <taxon>Fungi</taxon>
        <taxon>Dikarya</taxon>
        <taxon>Ascomycota</taxon>
        <taxon>Pezizomycotina</taxon>
        <taxon>Eurotiomycetes</taxon>
        <taxon>Eurotiomycetidae</taxon>
        <taxon>Eurotiales</taxon>
        <taxon>Thermoascaceae</taxon>
        <taxon>Paecilomyces</taxon>
    </lineage>
</organism>
<protein>
    <submittedName>
        <fullName evidence="1">Uncharacterized protein</fullName>
    </submittedName>
</protein>
<name>V5GEU4_BYSSN</name>
<gene>
    <name evidence="1" type="ORF">PVAR5_8187</name>
</gene>
<dbReference type="Proteomes" id="UP000018001">
    <property type="component" value="Unassembled WGS sequence"/>
</dbReference>